<keyword evidence="2" id="KW-1185">Reference proteome</keyword>
<comment type="caution">
    <text evidence="1">The sequence shown here is derived from an EMBL/GenBank/DDBJ whole genome shotgun (WGS) entry which is preliminary data.</text>
</comment>
<proteinExistence type="predicted"/>
<accession>A0AAV2PT73</accession>
<gene>
    <name evidence="1" type="ORF">MNOR_LOCUS3938</name>
</gene>
<dbReference type="Proteomes" id="UP001497623">
    <property type="component" value="Unassembled WGS sequence"/>
</dbReference>
<organism evidence="1 2">
    <name type="scientific">Meganyctiphanes norvegica</name>
    <name type="common">Northern krill</name>
    <name type="synonym">Thysanopoda norvegica</name>
    <dbReference type="NCBI Taxonomy" id="48144"/>
    <lineage>
        <taxon>Eukaryota</taxon>
        <taxon>Metazoa</taxon>
        <taxon>Ecdysozoa</taxon>
        <taxon>Arthropoda</taxon>
        <taxon>Crustacea</taxon>
        <taxon>Multicrustacea</taxon>
        <taxon>Malacostraca</taxon>
        <taxon>Eumalacostraca</taxon>
        <taxon>Eucarida</taxon>
        <taxon>Euphausiacea</taxon>
        <taxon>Euphausiidae</taxon>
        <taxon>Meganyctiphanes</taxon>
    </lineage>
</organism>
<reference evidence="1 2" key="1">
    <citation type="submission" date="2024-05" db="EMBL/GenBank/DDBJ databases">
        <authorList>
            <person name="Wallberg A."/>
        </authorList>
    </citation>
    <scope>NUCLEOTIDE SEQUENCE [LARGE SCALE GENOMIC DNA]</scope>
</reference>
<protein>
    <recommendedName>
        <fullName evidence="3">HTH psq-type domain-containing protein</fullName>
    </recommendedName>
</protein>
<evidence type="ECO:0000313" key="1">
    <source>
        <dbReference type="EMBL" id="CAL4064276.1"/>
    </source>
</evidence>
<evidence type="ECO:0008006" key="3">
    <source>
        <dbReference type="Google" id="ProtNLM"/>
    </source>
</evidence>
<evidence type="ECO:0000313" key="2">
    <source>
        <dbReference type="Proteomes" id="UP001497623"/>
    </source>
</evidence>
<dbReference type="EMBL" id="CAXKWB010001400">
    <property type="protein sequence ID" value="CAL4064276.1"/>
    <property type="molecule type" value="Genomic_DNA"/>
</dbReference>
<sequence length="109" mass="12400">MANEDCIPALPKKKMCNTNIKPELKQQIIVLKDQVHTGKQISEKFDLANSTVSKMCSSKWRKDIEAALMTTCELKQKKISNFFTSDHTRETPHHVDDLETLTTVAMPLL</sequence>
<dbReference type="AlphaFoldDB" id="A0AAV2PT73"/>
<name>A0AAV2PT73_MEGNR</name>